<dbReference type="InterPro" id="IPR032675">
    <property type="entry name" value="LRR_dom_sf"/>
</dbReference>
<feature type="domain" description="F-box" evidence="1">
    <location>
        <begin position="40"/>
        <end position="70"/>
    </location>
</feature>
<dbReference type="PANTHER" id="PTHR13318">
    <property type="entry name" value="PARTNER OF PAIRED, ISOFORM B-RELATED"/>
    <property type="match status" value="1"/>
</dbReference>
<gene>
    <name evidence="3" type="ORF">K2173_021262</name>
</gene>
<name>A0AAV8TWR6_9ROSI</name>
<dbReference type="Pfam" id="PF00646">
    <property type="entry name" value="F-box"/>
    <property type="match status" value="1"/>
</dbReference>
<evidence type="ECO:0008006" key="5">
    <source>
        <dbReference type="Google" id="ProtNLM"/>
    </source>
</evidence>
<organism evidence="3 4">
    <name type="scientific">Erythroxylum novogranatense</name>
    <dbReference type="NCBI Taxonomy" id="1862640"/>
    <lineage>
        <taxon>Eukaryota</taxon>
        <taxon>Viridiplantae</taxon>
        <taxon>Streptophyta</taxon>
        <taxon>Embryophyta</taxon>
        <taxon>Tracheophyta</taxon>
        <taxon>Spermatophyta</taxon>
        <taxon>Magnoliopsida</taxon>
        <taxon>eudicotyledons</taxon>
        <taxon>Gunneridae</taxon>
        <taxon>Pentapetalae</taxon>
        <taxon>rosids</taxon>
        <taxon>fabids</taxon>
        <taxon>Malpighiales</taxon>
        <taxon>Erythroxylaceae</taxon>
        <taxon>Erythroxylum</taxon>
    </lineage>
</organism>
<dbReference type="CDD" id="cd22159">
    <property type="entry name" value="F-box_AtTIR1-like"/>
    <property type="match status" value="1"/>
</dbReference>
<dbReference type="PANTHER" id="PTHR13318:SF133">
    <property type="entry name" value="F-BOX PROTEIN SKIP2"/>
    <property type="match status" value="1"/>
</dbReference>
<dbReference type="EMBL" id="JAIWQS010000003">
    <property type="protein sequence ID" value="KAJ8770615.1"/>
    <property type="molecule type" value="Genomic_DNA"/>
</dbReference>
<evidence type="ECO:0000313" key="4">
    <source>
        <dbReference type="Proteomes" id="UP001159364"/>
    </source>
</evidence>
<dbReference type="InterPro" id="IPR057207">
    <property type="entry name" value="FBXL15_LRR"/>
</dbReference>
<feature type="domain" description="F-box/LRR-repeat protein 15-like leucin rich repeat" evidence="2">
    <location>
        <begin position="270"/>
        <end position="428"/>
    </location>
</feature>
<dbReference type="GO" id="GO:0005737">
    <property type="term" value="C:cytoplasm"/>
    <property type="evidence" value="ECO:0007669"/>
    <property type="project" value="UniProtKB-ARBA"/>
</dbReference>
<dbReference type="SUPFAM" id="SSF81383">
    <property type="entry name" value="F-box domain"/>
    <property type="match status" value="1"/>
</dbReference>
<dbReference type="Pfam" id="PF25372">
    <property type="entry name" value="DUF7885"/>
    <property type="match status" value="1"/>
</dbReference>
<dbReference type="AlphaFoldDB" id="A0AAV8TWR6"/>
<evidence type="ECO:0000259" key="1">
    <source>
        <dbReference type="Pfam" id="PF00646"/>
    </source>
</evidence>
<dbReference type="GO" id="GO:0019005">
    <property type="term" value="C:SCF ubiquitin ligase complex"/>
    <property type="evidence" value="ECO:0007669"/>
    <property type="project" value="TreeGrafter"/>
</dbReference>
<dbReference type="Gene3D" id="1.20.1280.50">
    <property type="match status" value="1"/>
</dbReference>
<dbReference type="FunFam" id="1.20.1280.50:FF:000005">
    <property type="entry name" value="F-box/LRR-repeat protein 3 isoform X1"/>
    <property type="match status" value="1"/>
</dbReference>
<keyword evidence="4" id="KW-1185">Reference proteome</keyword>
<evidence type="ECO:0000313" key="3">
    <source>
        <dbReference type="EMBL" id="KAJ8770615.1"/>
    </source>
</evidence>
<protein>
    <recommendedName>
        <fullName evidence="5">F-box domain-containing protein</fullName>
    </recommendedName>
</protein>
<accession>A0AAV8TWR6</accession>
<dbReference type="Gene3D" id="3.80.10.10">
    <property type="entry name" value="Ribonuclease Inhibitor"/>
    <property type="match status" value="1"/>
</dbReference>
<sequence length="486" mass="52701">MGQSTSTVNNCPMSLSPVFVSDDVLADEIAISSHGDYTKDIPDDCLAYVFQFLAGGDRSRCSLVCKRWLRVEGQSRYRLSLNARAGILSLVPSLFERFDSVSKLSLRCDRKSFSLNDEALAMISVLCRKITRLKLHGCRQITDLGMAVLAQNCKSLKKVSFGSCTFGAKGMNAVLDQCSALEELSIKRLRGIYNGNELIRPSAAASSLKSICLKDLVNGQIYEPLVIGCKELRTLRIIRCFGDWDKVLGMIGSENSLLTEIRLEKLQVSDLALVAISKCLKIEILHMVKTAECSNSGIVSVAASCKQLRKLRIDGWRMNRIGDEGLIAIGKHCLNLQELVLIGVNATHLSLTAIAANCRKLERLALCGSLSIGDSEIACIAAKCLALKKLCIGGCAISNVGIEAIAWGCPSLIKVKVKKCRGVSTRAMDWLQGRRASLVVNFDSTSEMEVQDSSGNDAGGEESGMDFSFLSEVVVLADGRREALAG</sequence>
<dbReference type="InterPro" id="IPR036047">
    <property type="entry name" value="F-box-like_dom_sf"/>
</dbReference>
<dbReference type="GO" id="GO:0031146">
    <property type="term" value="P:SCF-dependent proteasomal ubiquitin-dependent protein catabolic process"/>
    <property type="evidence" value="ECO:0007669"/>
    <property type="project" value="TreeGrafter"/>
</dbReference>
<dbReference type="SMART" id="SM00367">
    <property type="entry name" value="LRR_CC"/>
    <property type="match status" value="7"/>
</dbReference>
<reference evidence="3 4" key="1">
    <citation type="submission" date="2021-09" db="EMBL/GenBank/DDBJ databases">
        <title>Genomic insights and catalytic innovation underlie evolution of tropane alkaloids biosynthesis.</title>
        <authorList>
            <person name="Wang Y.-J."/>
            <person name="Tian T."/>
            <person name="Huang J.-P."/>
            <person name="Huang S.-X."/>
        </authorList>
    </citation>
    <scope>NUCLEOTIDE SEQUENCE [LARGE SCALE GENOMIC DNA]</scope>
    <source>
        <strain evidence="3">KIB-2018</strain>
        <tissue evidence="3">Leaf</tissue>
    </source>
</reference>
<dbReference type="InterPro" id="IPR006553">
    <property type="entry name" value="Leu-rich_rpt_Cys-con_subtyp"/>
</dbReference>
<proteinExistence type="predicted"/>
<dbReference type="InterPro" id="IPR001810">
    <property type="entry name" value="F-box_dom"/>
</dbReference>
<comment type="caution">
    <text evidence="3">The sequence shown here is derived from an EMBL/GenBank/DDBJ whole genome shotgun (WGS) entry which is preliminary data.</text>
</comment>
<dbReference type="Proteomes" id="UP001159364">
    <property type="component" value="Linkage Group LG03"/>
</dbReference>
<evidence type="ECO:0000259" key="2">
    <source>
        <dbReference type="Pfam" id="PF25372"/>
    </source>
</evidence>
<dbReference type="SUPFAM" id="SSF52047">
    <property type="entry name" value="RNI-like"/>
    <property type="match status" value="1"/>
</dbReference>
<dbReference type="FunFam" id="3.80.10.10:FF:000449">
    <property type="entry name" value="F-box protein SKIP2"/>
    <property type="match status" value="1"/>
</dbReference>